<feature type="domain" description="MAM" evidence="4">
    <location>
        <begin position="2531"/>
        <end position="2693"/>
    </location>
</feature>
<gene>
    <name evidence="6" type="ORF">TNCT_407971</name>
</gene>
<dbReference type="PRINTS" id="PR00261">
    <property type="entry name" value="LDLRECEPTOR"/>
</dbReference>
<feature type="disulfide bond" evidence="2">
    <location>
        <begin position="3203"/>
        <end position="3215"/>
    </location>
</feature>
<feature type="domain" description="MAM" evidence="4">
    <location>
        <begin position="2221"/>
        <end position="2377"/>
    </location>
</feature>
<dbReference type="InterPro" id="IPR000998">
    <property type="entry name" value="MAM_dom"/>
</dbReference>
<dbReference type="PANTHER" id="PTHR23282">
    <property type="entry name" value="APICAL ENDOSOMAL GLYCOPROTEIN PRECURSOR"/>
    <property type="match status" value="1"/>
</dbReference>
<feature type="domain" description="MAM" evidence="4">
    <location>
        <begin position="885"/>
        <end position="1057"/>
    </location>
</feature>
<dbReference type="InterPro" id="IPR000601">
    <property type="entry name" value="PKD_dom"/>
</dbReference>
<dbReference type="SMART" id="SM00137">
    <property type="entry name" value="MAM"/>
    <property type="match status" value="24"/>
</dbReference>
<feature type="domain" description="MAM" evidence="4">
    <location>
        <begin position="3800"/>
        <end position="3961"/>
    </location>
</feature>
<evidence type="ECO:0000313" key="6">
    <source>
        <dbReference type="EMBL" id="GFR06363.1"/>
    </source>
</evidence>
<feature type="disulfide bond" evidence="2">
    <location>
        <begin position="3019"/>
        <end position="3034"/>
    </location>
</feature>
<feature type="disulfide bond" evidence="2">
    <location>
        <begin position="3210"/>
        <end position="3228"/>
    </location>
</feature>
<dbReference type="SUPFAM" id="SSF49899">
    <property type="entry name" value="Concanavalin A-like lectins/glucanases"/>
    <property type="match status" value="27"/>
</dbReference>
<comment type="caution">
    <text evidence="6">The sequence shown here is derived from an EMBL/GenBank/DDBJ whole genome shotgun (WGS) entry which is preliminary data.</text>
</comment>
<feature type="disulfide bond" evidence="2">
    <location>
        <begin position="3007"/>
        <end position="3025"/>
    </location>
</feature>
<feature type="disulfide bond" evidence="2">
    <location>
        <begin position="1788"/>
        <end position="1800"/>
    </location>
</feature>
<dbReference type="InterPro" id="IPR002172">
    <property type="entry name" value="LDrepeatLR_classA_rpt"/>
</dbReference>
<feature type="domain" description="MAM" evidence="4">
    <location>
        <begin position="2045"/>
        <end position="2213"/>
    </location>
</feature>
<organism evidence="6 7">
    <name type="scientific">Trichonephila clavata</name>
    <name type="common">Joro spider</name>
    <name type="synonym">Nephila clavata</name>
    <dbReference type="NCBI Taxonomy" id="2740835"/>
    <lineage>
        <taxon>Eukaryota</taxon>
        <taxon>Metazoa</taxon>
        <taxon>Ecdysozoa</taxon>
        <taxon>Arthropoda</taxon>
        <taxon>Chelicerata</taxon>
        <taxon>Arachnida</taxon>
        <taxon>Araneae</taxon>
        <taxon>Araneomorphae</taxon>
        <taxon>Entelegynae</taxon>
        <taxon>Araneoidea</taxon>
        <taxon>Nephilidae</taxon>
        <taxon>Trichonephila</taxon>
    </lineage>
</organism>
<feature type="domain" description="MAM" evidence="4">
    <location>
        <begin position="25"/>
        <end position="191"/>
    </location>
</feature>
<reference evidence="6" key="1">
    <citation type="submission" date="2020-07" db="EMBL/GenBank/DDBJ databases">
        <title>Multicomponent nature underlies the extraordinary mechanical properties of spider dragline silk.</title>
        <authorList>
            <person name="Kono N."/>
            <person name="Nakamura H."/>
            <person name="Mori M."/>
            <person name="Yoshida Y."/>
            <person name="Ohtoshi R."/>
            <person name="Malay A.D."/>
            <person name="Moran D.A.P."/>
            <person name="Tomita M."/>
            <person name="Numata K."/>
            <person name="Arakawa K."/>
        </authorList>
    </citation>
    <scope>NUCLEOTIDE SEQUENCE</scope>
</reference>
<comment type="caution">
    <text evidence="2">Lacks conserved residue(s) required for the propagation of feature annotation.</text>
</comment>
<feature type="domain" description="MAM" evidence="4">
    <location>
        <begin position="4476"/>
        <end position="4640"/>
    </location>
</feature>
<feature type="disulfide bond" evidence="2">
    <location>
        <begin position="4663"/>
        <end position="4678"/>
    </location>
</feature>
<evidence type="ECO:0000259" key="4">
    <source>
        <dbReference type="PROSITE" id="PS50060"/>
    </source>
</evidence>
<evidence type="ECO:0000313" key="7">
    <source>
        <dbReference type="Proteomes" id="UP000887116"/>
    </source>
</evidence>
<dbReference type="Pfam" id="PF00057">
    <property type="entry name" value="Ldl_recept_a"/>
    <property type="match status" value="4"/>
</dbReference>
<dbReference type="InterPro" id="IPR036055">
    <property type="entry name" value="LDL_receptor-like_sf"/>
</dbReference>
<feature type="disulfide bond" evidence="2">
    <location>
        <begin position="2029"/>
        <end position="2044"/>
    </location>
</feature>
<keyword evidence="7" id="KW-1185">Reference proteome</keyword>
<evidence type="ECO:0000256" key="2">
    <source>
        <dbReference type="PROSITE-ProRule" id="PRU00124"/>
    </source>
</evidence>
<evidence type="ECO:0000259" key="5">
    <source>
        <dbReference type="PROSITE" id="PS50093"/>
    </source>
</evidence>
<feature type="domain" description="PKD" evidence="5">
    <location>
        <begin position="4331"/>
        <end position="4355"/>
    </location>
</feature>
<feature type="disulfide bond" evidence="2">
    <location>
        <begin position="4860"/>
        <end position="4878"/>
    </location>
</feature>
<feature type="domain" description="MAM" evidence="4">
    <location>
        <begin position="3035"/>
        <end position="3196"/>
    </location>
</feature>
<dbReference type="CDD" id="cd06263">
    <property type="entry name" value="MAM"/>
    <property type="match status" value="22"/>
</dbReference>
<dbReference type="PROSITE" id="PS50060">
    <property type="entry name" value="MAM_2"/>
    <property type="match status" value="27"/>
</dbReference>
<feature type="domain" description="MAM" evidence="4">
    <location>
        <begin position="2379"/>
        <end position="2529"/>
    </location>
</feature>
<feature type="domain" description="MAM" evidence="4">
    <location>
        <begin position="3963"/>
        <end position="4132"/>
    </location>
</feature>
<feature type="domain" description="MAM" evidence="4">
    <location>
        <begin position="4152"/>
        <end position="4315"/>
    </location>
</feature>
<feature type="domain" description="MAM" evidence="4">
    <location>
        <begin position="3635"/>
        <end position="3798"/>
    </location>
</feature>
<feature type="domain" description="MAM" evidence="4">
    <location>
        <begin position="197"/>
        <end position="377"/>
    </location>
</feature>
<dbReference type="Proteomes" id="UP000887116">
    <property type="component" value="Unassembled WGS sequence"/>
</dbReference>
<keyword evidence="3" id="KW-0732">Signal</keyword>
<name>A0A8X6GLL7_TRICU</name>
<dbReference type="PROSITE" id="PS50068">
    <property type="entry name" value="LDLRA_2"/>
    <property type="match status" value="8"/>
</dbReference>
<dbReference type="CDD" id="cd00112">
    <property type="entry name" value="LDLa"/>
    <property type="match status" value="8"/>
</dbReference>
<dbReference type="Gene3D" id="4.10.400.10">
    <property type="entry name" value="Low-density Lipoprotein Receptor"/>
    <property type="match status" value="6"/>
</dbReference>
<dbReference type="SUPFAM" id="SSF57424">
    <property type="entry name" value="LDL receptor-like module"/>
    <property type="match status" value="7"/>
</dbReference>
<feature type="domain" description="MAM" evidence="4">
    <location>
        <begin position="1829"/>
        <end position="1988"/>
    </location>
</feature>
<feature type="domain" description="MAM" evidence="4">
    <location>
        <begin position="379"/>
        <end position="542"/>
    </location>
</feature>
<dbReference type="Pfam" id="PF00629">
    <property type="entry name" value="MAM"/>
    <property type="match status" value="27"/>
</dbReference>
<dbReference type="PANTHER" id="PTHR23282:SF101">
    <property type="entry name" value="MAM DOMAIN-CONTAINING PROTEIN"/>
    <property type="match status" value="1"/>
</dbReference>
<dbReference type="SMART" id="SM00192">
    <property type="entry name" value="LDLa"/>
    <property type="match status" value="8"/>
</dbReference>
<dbReference type="OrthoDB" id="6413415at2759"/>
<feature type="domain" description="MAM" evidence="4">
    <location>
        <begin position="725"/>
        <end position="883"/>
    </location>
</feature>
<dbReference type="InterPro" id="IPR051560">
    <property type="entry name" value="MAM_domain-containing"/>
</dbReference>
<feature type="domain" description="MAM" evidence="4">
    <location>
        <begin position="4680"/>
        <end position="4843"/>
    </location>
</feature>
<dbReference type="PROSITE" id="PS00740">
    <property type="entry name" value="MAM_1"/>
    <property type="match status" value="1"/>
</dbReference>
<feature type="disulfide bond" evidence="2">
    <location>
        <begin position="1596"/>
        <end position="1614"/>
    </location>
</feature>
<feature type="disulfide bond" evidence="2">
    <location>
        <begin position="1608"/>
        <end position="1623"/>
    </location>
</feature>
<dbReference type="PROSITE" id="PS50093">
    <property type="entry name" value="PKD"/>
    <property type="match status" value="1"/>
</dbReference>
<feature type="domain" description="MAM" evidence="4">
    <location>
        <begin position="1074"/>
        <end position="1234"/>
    </location>
</feature>
<feature type="disulfide bond" evidence="2">
    <location>
        <begin position="1795"/>
        <end position="1813"/>
    </location>
</feature>
<feature type="disulfide bond" evidence="2">
    <location>
        <begin position="4853"/>
        <end position="4865"/>
    </location>
</feature>
<evidence type="ECO:0000256" key="3">
    <source>
        <dbReference type="SAM" id="SignalP"/>
    </source>
</evidence>
<feature type="domain" description="MAM" evidence="4">
    <location>
        <begin position="2706"/>
        <end position="2826"/>
    </location>
</feature>
<feature type="disulfide bond" evidence="2">
    <location>
        <begin position="3450"/>
        <end position="3465"/>
    </location>
</feature>
<feature type="domain" description="MAM" evidence="4">
    <location>
        <begin position="1402"/>
        <end position="1589"/>
    </location>
</feature>
<dbReference type="GO" id="GO:0016020">
    <property type="term" value="C:membrane"/>
    <property type="evidence" value="ECO:0007669"/>
    <property type="project" value="InterPro"/>
</dbReference>
<proteinExistence type="predicted"/>
<protein>
    <submittedName>
        <fullName evidence="6">MAM and LDL-receptor class A domain-containing protein 1</fullName>
    </submittedName>
</protein>
<dbReference type="InterPro" id="IPR023415">
    <property type="entry name" value="LDLR_class-A_CS"/>
</dbReference>
<feature type="domain" description="MAM" evidence="4">
    <location>
        <begin position="1236"/>
        <end position="1400"/>
    </location>
</feature>
<dbReference type="Gene3D" id="2.60.120.200">
    <property type="match status" value="27"/>
</dbReference>
<keyword evidence="1 2" id="KW-1015">Disulfide bond</keyword>
<feature type="domain" description="MAM" evidence="4">
    <location>
        <begin position="557"/>
        <end position="723"/>
    </location>
</feature>
<feature type="domain" description="MAM" evidence="4">
    <location>
        <begin position="2828"/>
        <end position="2999"/>
    </location>
</feature>
<dbReference type="InterPro" id="IPR013320">
    <property type="entry name" value="ConA-like_dom_sf"/>
</dbReference>
<dbReference type="EMBL" id="BMAO01006139">
    <property type="protein sequence ID" value="GFR06363.1"/>
    <property type="molecule type" value="Genomic_DNA"/>
</dbReference>
<feature type="domain" description="MAM" evidence="4">
    <location>
        <begin position="3244"/>
        <end position="3410"/>
    </location>
</feature>
<feature type="domain" description="MAM" evidence="4">
    <location>
        <begin position="3466"/>
        <end position="3630"/>
    </location>
</feature>
<accession>A0A8X6GLL7</accession>
<sequence>MGMLRICFLILALAGIYVSGQGKSYKCTFETGICSFLNNVKDNKENWKIGRGRLNKGDTGPSVDHTLGTGTGSYLFVNVSSAKTNPVSLQSVVLKNTFCVRFFYHMYGANIGDLTVKTQSFSNTGETVEYFTRSRTQGDRWKEAFFSVMPSGSMKLKGYRVLFTAKHGVASKTRGDIALDDIELIPGKCSNDKDALKLCSFDDSDCGYTATRLGSLQWSWKSESQSKSFLDFFRSDMMPTVDHTLGTEIGGYWYCDGNSANLQTPLLSSPVYKKPKNPMNCLHFYYYIDGDGSSWLWGSVKNAYIQAHVNFPNSKEGRQWLVTRAKNVTYHRQWTYVEAQAKITSDFQLQFTAGLETRVNALVALDDVKLLTGNCPETGFCDFEENKCLWKDGVAGEYNWVRKCGSCSTNNEIGPKQDHTLDKEEGNYVVFSTINKQAGAEANLESKFFPPDKKSLCLTFYYSMSGKNLGTLKVLRREENVTESTMWLMKGDQGNIWKKGQAVLKPSILYSQIVFRGIIGTGKKGFMALDDIRVRSGEQCELSPPTADPRYDAMDRLTCAFDDKNLCSWKQDTSTLAWKFGNGSLIESTGPKQPMSGKGNYIYISSYEGTQSNNEKVARIVSPVISSFHPDSACFSFYYHMFGAHVGELRVFLVPMQDEKTPLGRQVIWKRRGTQPDKWLQFRDSLNVTEGDYRLEIEAEGGDGFAGDIAIDDIAMNLGACPGVDMCDFESSLCGWTIEPSKKGKFSWQRGVSLNKGPAQDHTTNTKVGYYLQAVADAGAQTEEVTYLVSPLYGYRWGPHCLTFWYYRPGLSVGKISVFTRMGTKETLQWSATRDVGKFWHYGQVTINEKTAMRIVFQAEKGPKGDYEMAIDDILIQNSKCGETAACNFNNDYCSYFLNETSDFAWLLGTGRVVNTQLIDLPPADNSVENGMYVYADMTLPTLKENQQAVLVSEILEVPTRAVSCLTFYYHKNGKDKSTLSVGKATLYNTDQDMQYKIVELYSTTDNSGKGWMKQMVNVVGTQGTTHQIYFQAVKGNGSRAFIAVDDISVKDGQCQAPTTEPPVTVTEMPVTSISCDFDKGKFCSWKADNTKLKWQISVPSRTKDKMPKVDHTLGNYLGRYAYVQGDDNSGKEGSITSPDTPSEWKGNFCFSFWYYMNVDGENSLKVNAEHRTTWRLEFVNFWTKQGNYGNRWKHAYVHIKSRKINPKLRILAKVKAGVIAVDDLAARSGACPPSKMCTFDDDDDMCGFTQDSRNVVNWDIKSGEDNDTLYRMPDHTTYSIEGSYLYIGFNETAVGSSQSSRIYSPKRPPTPAGSCITFYYHIYNVSQLVLNTYLATDNGLSDPQWTVKVSQGLLWHGARFPIVSKSASWQVVFEVNVGSRGYGQVAIDDILITDGACPEPGYCDFESEDCLWENVRPQFVSKSKVLIGVQSADVEKDLLKDDLDWVRHGGEDYFGPPNDHTLGSPQGFYLLLNTIYNTQGQKAVYVSERLRTASGVCLKMWYAAPNYKNGASLIVYSSGDFKTADQVKLIRDVTNEVWTETLVTVIPPMNFDSPFIDFWIFLTGITGNHTLGYIAIDDISISDGVCEDKGELFDCKNGQHILQTEVCNFHKDCNNGQDELFCADCDFETNACGWTSDNPYQYYRWIRSRAGKEGLEFDHTKQDSSGNFMIATSTSYMYSAPLFTNLQSATLRNAFSTCTLEFWYSVLNTIKLSVNLNRNNKTVQIWVPEFNSNQVWTKAEVFLGRLPRTFKLSFLAERNRNDNAHVAVDDVLMKGCETLTTGDPGMCNSAQFDCKNSRCISMENICDYTDDCGNFQDERQETCVTAISRCSFDHSFCNWVNDNSSGSEWQLKTPFTTLDQGPTRDHTTGSSNGQFLYLPGRIRSAPARLIGPLLQPAEGCQIRLYYDIRGQGPLSLQIKTRRKQNGDEKVIWTREDPTEGYFFIEDRITFMETESFQVIIEGSIVISKGKVNYIALDDISFNYKCVPQISPLPTLPPDVTTITPIKRCGLDEFKCTTKGQCIPLSQKCDFKPDCVDGSDEDHCGKCDFHEDMCGLVNVATWSSYQWKRVNAESFSLLQNSSVPDTDSLGNKQGYFVVLTGKTYYTFSSSTIMRTPVLGATAHSCKLEFWYHFNVRNGGLLEVYISQMGFGQKVRRFSQRSDTGKNWQFESIPLGNYPAGKLIEFHGNANYPKVAGQVQDIAIDNINYVSCDPNLVYTETLNCTFDHDECGWHPDNNFTVAAWSRAKTSPRNHGPVSDHTGRKGYFMYVKGSYYLKKGDKAHLVSLKQNATDKRCFSFWYHMYGQDVGTLNLIIRSDTDNSTIWSKSNSQGNSWKQGMRTIRSQDPYVIVIEGVIGAFANPVIAIDDIEVYEDECPHPVACEFEADFCEWTSTGWILQAGKGNRPSEDHTTNTETGRYAALNEKSGTLTSPEYNYTQNSYCMNFWYFLEGDRNTTLKIQRVEQTTRDKPFVVWADIAEPNVKGRWIHSKATIDDLSKGDYNIVILGQKMNESTAVAVDDIAIEDDVCPPYGSCNFERDFCTWRNMPKPISSGLQWIRNSGSILNDNKGPKTDHTTGSSEGWYIYLDGSDGYQGQTAVLESENLHYSPQACVKYWYYLYGWYAGSLQVTYVNHTDSRIYDIMKISGSQGTNWYPVKRLVKGLPPTYRIRFTGVKGWDGALALDDILIQPDTCDEPTITTPPPTEIRHYMMITPTTGARIAGDNRAYIIMPNVPSTGVYRSCVRFWYQMGGQNIISLNVYMRPSDADLPQFPLWSHGSKHGDTTWRVGQRTIDAPYTHEIIFGAVLERGDKGFIALDEIVVKEGACPSPGSCDFEDDLCTWQNAESGVDVEWVRNSGPTPTNNTGPNVDHTLGTELGSYIYLQAENPAQKHSLVGILQSEFFSLSTERCLSFWAHMSGKEMGTLQINLTYYDDNKVKTLNQNSWRIVGDQGDKWFRRLININIDGLELQDEYQILFIGTTKGALSDIALDDIDVTTQKCYEVPDEAFDCRDGSHVNASKVCDFELDCPSGEDESDCGACDFEHGDCGWRDVSANYYQKWVRAQGEESGLVKGPGYDHTFNASTGYFMLVDPRPYYSWQQSVLQSPEKQFKKSYAACTMSFYYLHRSGSRAAIRVRKRFGSNTLATVWERNGILDNGWQLGTAYLGTTEGPFIVEFVHQSSYEQTYVAIDDITFKYCNTTEKRDSCSSKEFRCANGRCVSRYFLCDQTDDCGDRSDEETTMCSSYPKPCTFENNGDCEWTVKGKARNYWYVQYASSSRGSGNSGPLVDHTKGIDSSGKYLVLKRYYNDKKYYQSYYYSPDYQLSGESYCSLRFYYYMHGSDDASLKLYTETEKDGWTWKERFSEVGSLGQKWNRAVFNIRSTKPYHYILEGNPGNATGIIAIDDISLTKGCKRYTDDLPTPIPTPLPTKSPCKDNEFKCNSGQPLCIPKEKVCDFTPDCLDKSDERNCGPCSFDIDMCGWQNESPGRYEWQRKMANDSNGFGPLTDHVNSTTGWYTYVSEGWGYYNQPAILVSPSLPAVSTHCVMSFWLYTSGNSGNFYVEHKSSGAYYWNYNKIWTKRSSFNDGWQLVEVKIPQANNKGTKVRFSSTPAWSWWSSSNKNVAIDEISFISCNPKELLADCNFDDESFHDGFCFWTQSSMNYAKWKRTKGTTSLNFTGPTSDHTTGHGYYLYFDSRGSLYSPARLDSPTLPMNTPEGTCFSFWYHMYGQHVGTLTVDTSWYWAWNRQWTRSRTQGNKWRLGEIDIKSNRDYSIRISAVSFYGGNENNIAIDDFKMVDGPCTQTGYCDFEKDFCGWNDTYEGLAGWNRTQGSGNWSEEKPSVDHTTNSEYGYFIVLPFKRRGDLARLESPMYKNYGDMCVKFWYNMFGNDIGTLAVYQRTTQEGRLENLKSLWKRSGDHAGGWKLGRVTMSSLPSFYIAFEAQTGYGPLGYIALDDIHVTHGVCSDPGSCTFEIDTCGWSNADAFADVDWIRRTGLDNNLGKGPSVDHSTVTAQGHYMYALLTGLRAESQSMLISEDLDISPNYCLSFWYNMFNTVNSSLLVQQILIGMGWEGVTEVKSEDVTSDVWMKLETNISAEDAGDFFQIGLTALARSEQDNDTHRGIAIDDLSLLKSVCGEDISTTLVPPTTTTEYPPSKFDCTFETDLCLWENDPEENSAKWQIVEGHSERKLTRPRTDHSTLSTSGHYLTLNDASKRYYFVKARLFSQDGLDPDPEGVCFKFWYHMYGNNPGSLYLRVQNFHDEDKFETIWTKSKSQGPNWKYEQVHIVKDYAFKIVFEGDGTWYGDISLDDFSLNYKACPPRDFCDVEQDYCGFAHDPESDFQWKRGNGSRTNGPDVDHTYGSGFGNYFYVDPKTAVKEGNVARLESGLYQPDKKCMRFWYYLNGIDVGNLEVLIRNGDSKVSKWKEAGDNSEFWHGSEVLLEEPLPSAYSYIFQVTAGSAYGNGTIAIDDITVKTECPPLGSCNFEEDMCLWTNDPDADLQWMRGSGEITDAAPENDTTFGNQFGTYLYAHVVSSWNSNPKPARIMSPYFPYTKQRCINFWNFRNGTNFDGALTISMYDDEIDEITELRHFTQEKLGRWNNEQAQIDIDRTEGKYQIIFEAQLTTTVNTFIALDDISVYEGKCTPIEDRKPDFTCEDGKTHISDDFRCDFYNDCPDGSDEKDCGTNCDFENEEPQPCNWISSSTNNAAAWNQTLANGTAEPNIDHTKNTPGEGYYMKVNFIQRWTLKSEAHFNSPALIESAPSCRMFFWYYFYALHDSEAIYVYFDSGHQRPKTEIFRLEAFRGKSWQKAEVLIGRIQNRFRVGIVGKKESLTGIIAIDDLNFENCHIPRTVEDPKECGKNQFQCQNGNCISNDLVCDFVDDCGDFSDENRLLAKCDLYPVDAILKVTITVAGEELL</sequence>
<feature type="domain" description="MAM" evidence="4">
    <location>
        <begin position="1624"/>
        <end position="1779"/>
    </location>
</feature>
<feature type="domain" description="MAM" evidence="4">
    <location>
        <begin position="4317"/>
        <end position="4474"/>
    </location>
</feature>
<feature type="signal peptide" evidence="3">
    <location>
        <begin position="1"/>
        <end position="22"/>
    </location>
</feature>
<evidence type="ECO:0000256" key="1">
    <source>
        <dbReference type="ARBA" id="ARBA00023157"/>
    </source>
</evidence>
<feature type="chain" id="PRO_5036505531" evidence="3">
    <location>
        <begin position="23"/>
        <end position="4912"/>
    </location>
</feature>
<dbReference type="PROSITE" id="PS01209">
    <property type="entry name" value="LDLRA_1"/>
    <property type="match status" value="1"/>
</dbReference>